<dbReference type="Proteomes" id="UP000644441">
    <property type="component" value="Unassembled WGS sequence"/>
</dbReference>
<name>A0ABS0ADJ7_9GAMM</name>
<evidence type="ECO:0000313" key="3">
    <source>
        <dbReference type="Proteomes" id="UP000644441"/>
    </source>
</evidence>
<evidence type="ECO:0000256" key="1">
    <source>
        <dbReference type="ARBA" id="ARBA00022729"/>
    </source>
</evidence>
<evidence type="ECO:0000313" key="2">
    <source>
        <dbReference type="EMBL" id="MBF5052220.1"/>
    </source>
</evidence>
<dbReference type="PROSITE" id="PS51318">
    <property type="entry name" value="TAT"/>
    <property type="match status" value="1"/>
</dbReference>
<reference evidence="2 3" key="1">
    <citation type="submission" date="2012-09" db="EMBL/GenBank/DDBJ databases">
        <title>Genome Sequence of alkane-degrading Bacterium Alcanivorax venustensis ISO4.</title>
        <authorList>
            <person name="Lai Q."/>
            <person name="Shao Z."/>
        </authorList>
    </citation>
    <scope>NUCLEOTIDE SEQUENCE [LARGE SCALE GENOMIC DNA]</scope>
    <source>
        <strain evidence="2 3">ISO4</strain>
    </source>
</reference>
<gene>
    <name evidence="2" type="ORF">ISO4_00822</name>
</gene>
<keyword evidence="3" id="KW-1185">Reference proteome</keyword>
<organism evidence="2 3">
    <name type="scientific">Alloalcanivorax venustensis ISO4</name>
    <dbReference type="NCBI Taxonomy" id="1177184"/>
    <lineage>
        <taxon>Bacteria</taxon>
        <taxon>Pseudomonadati</taxon>
        <taxon>Pseudomonadota</taxon>
        <taxon>Gammaproteobacteria</taxon>
        <taxon>Oceanospirillales</taxon>
        <taxon>Alcanivoracaceae</taxon>
        <taxon>Alloalcanivorax</taxon>
    </lineage>
</organism>
<dbReference type="RefSeq" id="WP_142947931.1">
    <property type="nucleotide sequence ID" value="NZ_ARXR01000005.1"/>
</dbReference>
<comment type="caution">
    <text evidence="2">The sequence shown here is derived from an EMBL/GenBank/DDBJ whole genome shotgun (WGS) entry which is preliminary data.</text>
</comment>
<accession>A0ABS0ADJ7</accession>
<dbReference type="NCBIfam" id="TIGR01409">
    <property type="entry name" value="TAT_signal_seq"/>
    <property type="match status" value="1"/>
</dbReference>
<sequence length="187" mass="19682">MDQDNMPGSGVDRRGFLKLSAWGGAALAVGAGASTLLTGCSSDPGPATGFKHLRDKDVTLLRPLMSPLLGGGLEAVDGAGPDQALQAFDRLLQGGTDGQRGQLFQLLDLMQLGAARWWITGTWAHFEEQSDAQLRDTLAHWASNDSGFPKLAFKGLTQPIMMAWYVTPEAALTTGYPGPPVTGSNAA</sequence>
<dbReference type="InterPro" id="IPR019546">
    <property type="entry name" value="TAT_signal_bac_arc"/>
</dbReference>
<keyword evidence="1" id="KW-0732">Signal</keyword>
<dbReference type="InterPro" id="IPR006311">
    <property type="entry name" value="TAT_signal"/>
</dbReference>
<evidence type="ECO:0008006" key="4">
    <source>
        <dbReference type="Google" id="ProtNLM"/>
    </source>
</evidence>
<proteinExistence type="predicted"/>
<dbReference type="EMBL" id="ARXR01000005">
    <property type="protein sequence ID" value="MBF5052220.1"/>
    <property type="molecule type" value="Genomic_DNA"/>
</dbReference>
<protein>
    <recommendedName>
        <fullName evidence="4">Tat pathway signal protein</fullName>
    </recommendedName>
</protein>